<keyword evidence="1" id="KW-0812">Transmembrane</keyword>
<organism evidence="2 3">
    <name type="scientific">Pseudomonas jessenii</name>
    <dbReference type="NCBI Taxonomy" id="77298"/>
    <lineage>
        <taxon>Bacteria</taxon>
        <taxon>Pseudomonadati</taxon>
        <taxon>Pseudomonadota</taxon>
        <taxon>Gammaproteobacteria</taxon>
        <taxon>Pseudomonadales</taxon>
        <taxon>Pseudomonadaceae</taxon>
        <taxon>Pseudomonas</taxon>
    </lineage>
</organism>
<proteinExistence type="predicted"/>
<feature type="non-terminal residue" evidence="2">
    <location>
        <position position="1"/>
    </location>
</feature>
<keyword evidence="1" id="KW-1133">Transmembrane helix</keyword>
<sequence length="65" mass="7066">GALVYGVGAIINMAWPRTPDAAWYINYAMVLSTAIVIGLGLLYMWIAKPYDHGKAPAGDAWKVSR</sequence>
<accession>A0A2W0EVE4</accession>
<keyword evidence="1" id="KW-0472">Membrane</keyword>
<dbReference type="EMBL" id="PDLL01000556">
    <property type="protein sequence ID" value="PYY67224.1"/>
    <property type="molecule type" value="Genomic_DNA"/>
</dbReference>
<name>A0A2W0EVE4_PSEJE</name>
<evidence type="ECO:0000256" key="1">
    <source>
        <dbReference type="SAM" id="Phobius"/>
    </source>
</evidence>
<feature type="transmembrane region" description="Helical" evidence="1">
    <location>
        <begin position="23"/>
        <end position="46"/>
    </location>
</feature>
<comment type="caution">
    <text evidence="2">The sequence shown here is derived from an EMBL/GenBank/DDBJ whole genome shotgun (WGS) entry which is preliminary data.</text>
</comment>
<dbReference type="Proteomes" id="UP000247437">
    <property type="component" value="Unassembled WGS sequence"/>
</dbReference>
<gene>
    <name evidence="2" type="ORF">CRX42_28195</name>
</gene>
<evidence type="ECO:0000313" key="3">
    <source>
        <dbReference type="Proteomes" id="UP000247437"/>
    </source>
</evidence>
<protein>
    <submittedName>
        <fullName evidence="2">Amino acid permease</fullName>
    </submittedName>
</protein>
<reference evidence="2 3" key="1">
    <citation type="journal article" date="2018" name="Appl. Microbiol. Biotechnol.">
        <title>Characterization of the caprolactam degradation pathway in Pseudomonas jessenii using mass spectrometry-based proteomics.</title>
        <authorList>
            <person name="Otzen M."/>
            <person name="Palacio C."/>
            <person name="Janssen D.B."/>
        </authorList>
    </citation>
    <scope>NUCLEOTIDE SEQUENCE [LARGE SCALE GENOMIC DNA]</scope>
    <source>
        <strain evidence="2 3">GO3</strain>
    </source>
</reference>
<dbReference type="AlphaFoldDB" id="A0A2W0EVE4"/>
<evidence type="ECO:0000313" key="2">
    <source>
        <dbReference type="EMBL" id="PYY67224.1"/>
    </source>
</evidence>